<keyword evidence="1" id="KW-0812">Transmembrane</keyword>
<feature type="transmembrane region" description="Helical" evidence="1">
    <location>
        <begin position="7"/>
        <end position="29"/>
    </location>
</feature>
<gene>
    <name evidence="2" type="ORF">G5B37_10685</name>
</gene>
<keyword evidence="1" id="KW-1133">Transmembrane helix</keyword>
<name>A0A6G6GN82_9FLAO</name>
<keyword evidence="1" id="KW-0472">Membrane</keyword>
<evidence type="ECO:0000256" key="1">
    <source>
        <dbReference type="SAM" id="Phobius"/>
    </source>
</evidence>
<accession>A0A6G6GN82</accession>
<dbReference type="KEGG" id="mgel:G5B37_10685"/>
<reference evidence="2 3" key="1">
    <citation type="submission" date="2020-02" db="EMBL/GenBank/DDBJ databases">
        <title>Complete genome sequence of Flavobacteriaceae bacterium.</title>
        <authorList>
            <person name="Kim S.-J."/>
            <person name="Kim Y.-S."/>
            <person name="Kim K.-H."/>
        </authorList>
    </citation>
    <scope>NUCLEOTIDE SEQUENCE [LARGE SCALE GENOMIC DNA]</scope>
    <source>
        <strain evidence="2 3">RR4-40</strain>
    </source>
</reference>
<dbReference type="RefSeq" id="WP_164680024.1">
    <property type="nucleotide sequence ID" value="NZ_CP049057.1"/>
</dbReference>
<evidence type="ECO:0000313" key="2">
    <source>
        <dbReference type="EMBL" id="QIE60012.1"/>
    </source>
</evidence>
<sequence length="164" mass="18397">MSTKKILLLLAGIGLFVLLVFIGLLYYTLKTKVEDVTNDPPYVNFVGKKMKLGQDAILVNNYEPFVYEEPLLLEKKDSPLYEGTTIAFHVKKGDELQIRSAKNFTNGTSGATHTILFGTIITGSPSKTLPFEYYWETQTITKDAENTLIFTFLPEVTSESVTDE</sequence>
<dbReference type="AlphaFoldDB" id="A0A6G6GN82"/>
<proteinExistence type="predicted"/>
<protein>
    <submittedName>
        <fullName evidence="2">Uncharacterized protein</fullName>
    </submittedName>
</protein>
<organism evidence="2 3">
    <name type="scientific">Rasiella rasia</name>
    <dbReference type="NCBI Taxonomy" id="2744027"/>
    <lineage>
        <taxon>Bacteria</taxon>
        <taxon>Pseudomonadati</taxon>
        <taxon>Bacteroidota</taxon>
        <taxon>Flavobacteriia</taxon>
        <taxon>Flavobacteriales</taxon>
        <taxon>Flavobacteriaceae</taxon>
        <taxon>Rasiella</taxon>
    </lineage>
</organism>
<dbReference type="EMBL" id="CP049057">
    <property type="protein sequence ID" value="QIE60012.1"/>
    <property type="molecule type" value="Genomic_DNA"/>
</dbReference>
<keyword evidence="3" id="KW-1185">Reference proteome</keyword>
<evidence type="ECO:0000313" key="3">
    <source>
        <dbReference type="Proteomes" id="UP000505306"/>
    </source>
</evidence>
<dbReference type="Proteomes" id="UP000505306">
    <property type="component" value="Chromosome"/>
</dbReference>